<comment type="subcellular location">
    <subcellularLocation>
        <location evidence="1">Mitochondrion</location>
    </subcellularLocation>
</comment>
<organism evidence="5 6">
    <name type="scientific">Callosobruchus maculatus</name>
    <name type="common">Southern cowpea weevil</name>
    <name type="synonym">Pulse bruchid</name>
    <dbReference type="NCBI Taxonomy" id="64391"/>
    <lineage>
        <taxon>Eukaryota</taxon>
        <taxon>Metazoa</taxon>
        <taxon>Ecdysozoa</taxon>
        <taxon>Arthropoda</taxon>
        <taxon>Hexapoda</taxon>
        <taxon>Insecta</taxon>
        <taxon>Pterygota</taxon>
        <taxon>Neoptera</taxon>
        <taxon>Endopterygota</taxon>
        <taxon>Coleoptera</taxon>
        <taxon>Polyphaga</taxon>
        <taxon>Cucujiformia</taxon>
        <taxon>Chrysomeloidea</taxon>
        <taxon>Chrysomelidae</taxon>
        <taxon>Bruchinae</taxon>
        <taxon>Bruchini</taxon>
        <taxon>Callosobruchus</taxon>
    </lineage>
</organism>
<evidence type="ECO:0000256" key="3">
    <source>
        <dbReference type="ARBA" id="ARBA00023128"/>
    </source>
</evidence>
<dbReference type="EMBL" id="CAACVG010015058">
    <property type="protein sequence ID" value="VEN64024.1"/>
    <property type="molecule type" value="Genomic_DNA"/>
</dbReference>
<dbReference type="Pfam" id="PF07147">
    <property type="entry name" value="PDCD9"/>
    <property type="match status" value="1"/>
</dbReference>
<dbReference type="GO" id="GO:0005762">
    <property type="term" value="C:mitochondrial large ribosomal subunit"/>
    <property type="evidence" value="ECO:0007669"/>
    <property type="project" value="TreeGrafter"/>
</dbReference>
<dbReference type="AlphaFoldDB" id="A0A653DUZ5"/>
<evidence type="ECO:0000256" key="2">
    <source>
        <dbReference type="ARBA" id="ARBA00022980"/>
    </source>
</evidence>
<proteinExistence type="predicted"/>
<reference evidence="5 6" key="1">
    <citation type="submission" date="2019-01" db="EMBL/GenBank/DDBJ databases">
        <authorList>
            <person name="Sayadi A."/>
        </authorList>
    </citation>
    <scope>NUCLEOTIDE SEQUENCE [LARGE SCALE GENOMIC DNA]</scope>
</reference>
<evidence type="ECO:0000313" key="6">
    <source>
        <dbReference type="Proteomes" id="UP000410492"/>
    </source>
</evidence>
<evidence type="ECO:0000256" key="4">
    <source>
        <dbReference type="ARBA" id="ARBA00023274"/>
    </source>
</evidence>
<protein>
    <recommendedName>
        <fullName evidence="7">28S ribosomal protein S30, mitochondrial</fullName>
    </recommendedName>
</protein>
<dbReference type="PANTHER" id="PTHR13014:SF3">
    <property type="entry name" value="LARGE RIBOSOMAL SUBUNIT PROTEIN ML65"/>
    <property type="match status" value="1"/>
</dbReference>
<keyword evidence="2" id="KW-0689">Ribosomal protein</keyword>
<name>A0A653DUZ5_CALMS</name>
<keyword evidence="6" id="KW-1185">Reference proteome</keyword>
<dbReference type="InterPro" id="IPR039982">
    <property type="entry name" value="Ribosomal_mL65"/>
</dbReference>
<keyword evidence="3" id="KW-0496">Mitochondrion</keyword>
<dbReference type="GO" id="GO:0006412">
    <property type="term" value="P:translation"/>
    <property type="evidence" value="ECO:0007669"/>
    <property type="project" value="InterPro"/>
</dbReference>
<dbReference type="GO" id="GO:0003735">
    <property type="term" value="F:structural constituent of ribosome"/>
    <property type="evidence" value="ECO:0007669"/>
    <property type="project" value="InterPro"/>
</dbReference>
<evidence type="ECO:0000313" key="5">
    <source>
        <dbReference type="EMBL" id="VEN64024.1"/>
    </source>
</evidence>
<dbReference type="PANTHER" id="PTHR13014">
    <property type="entry name" value="MITOCHONDRIAL 28S RIBOSOMAL PROTEIN S30/P52 PRO-APOTOTIC PROTEIN"/>
    <property type="match status" value="1"/>
</dbReference>
<dbReference type="InterPro" id="IPR010793">
    <property type="entry name" value="Ribosomal_mL37/mL65"/>
</dbReference>
<dbReference type="Proteomes" id="UP000410492">
    <property type="component" value="Unassembled WGS sequence"/>
</dbReference>
<evidence type="ECO:0008006" key="7">
    <source>
        <dbReference type="Google" id="ProtNLM"/>
    </source>
</evidence>
<sequence length="424" mass="49537">MPKYWGFKCYMVDEEYCPYNNLPLAQHITRTHLKSERNLPELYDSLDVSNLASQLNNEVEETVLIEAEGYRKKVKDKLLGTEDGEDFASALTKGINRVIMNHLSKQYSHILEAQVDFEPRIESTWYAGGMNPPENIRRLRDGRAWSREYKDDPTDRIMVFLGSPILTLRSVQPLPMVMSNSELESSSLELPEWKFDPRVVGTQTEQNRRIVNVPGYFPGDTHRFGQISFHKRHHAKNTFGEIVDEDNSLFRQAIVCSFGWLQAQANMLGFNSFNDIAYPLATQTVITDGKHWSFFAYQMNTITFHTHFAQEQPKRNVCWGSDEMKLFESVDGEKVVGFNEEVLKTLLKFYVNAPQERLGVNLTPYLSSEEKIAADYEDDDKRQWLEREYKFLTSNRPRYQLPYEIYAWEKIYKIDNKLGLWTRD</sequence>
<keyword evidence="4" id="KW-0687">Ribonucleoprotein</keyword>
<gene>
    <name evidence="5" type="ORF">CALMAC_LOCUS20677</name>
</gene>
<dbReference type="OrthoDB" id="6041973at2759"/>
<accession>A0A653DUZ5</accession>
<evidence type="ECO:0000256" key="1">
    <source>
        <dbReference type="ARBA" id="ARBA00004173"/>
    </source>
</evidence>